<reference evidence="2 3" key="1">
    <citation type="journal article" date="2013" name="Virology">
        <title>The genome of murine cytomegalovirus is shaped by purifying selection and extensive recombination.</title>
        <authorList>
            <person name="Smith L.M."/>
            <person name="McWhorter A.R."/>
            <person name="Shellam G.R."/>
            <person name="Redwood A.J."/>
        </authorList>
    </citation>
    <scope>NUCLEOTIDE SEQUENCE [LARGE SCALE GENOMIC DNA]</scope>
    <source>
        <strain evidence="2">AA18d</strain>
    </source>
</reference>
<evidence type="ECO:0000313" key="2">
    <source>
        <dbReference type="EMBL" id="CCE56629.1"/>
    </source>
</evidence>
<proteinExistence type="predicted"/>
<keyword evidence="1" id="KW-0812">Transmembrane</keyword>
<feature type="transmembrane region" description="Helical" evidence="1">
    <location>
        <begin position="12"/>
        <end position="31"/>
    </location>
</feature>
<dbReference type="EMBL" id="HE610451">
    <property type="protein sequence ID" value="CCE56629.1"/>
    <property type="molecule type" value="Genomic_DNA"/>
</dbReference>
<organism evidence="2 3">
    <name type="scientific">Murid herpesvirus 1</name>
    <name type="common">MuHV-1</name>
    <name type="synonym">Mouse cytomegalovirus</name>
    <dbReference type="NCBI Taxonomy" id="10366"/>
    <lineage>
        <taxon>Viruses</taxon>
        <taxon>Duplodnaviria</taxon>
        <taxon>Heunggongvirae</taxon>
        <taxon>Peploviricota</taxon>
        <taxon>Herviviricetes</taxon>
        <taxon>Herpesvirales</taxon>
        <taxon>Orthoherpesviridae</taxon>
        <taxon>Betaherpesvirinae</taxon>
        <taxon>Muromegalovirus</taxon>
        <taxon>Muromegalovirus muridbeta1</taxon>
    </lineage>
</organism>
<protein>
    <submittedName>
        <fullName evidence="2">M124.1 protein</fullName>
    </submittedName>
</protein>
<organismHost>
    <name type="scientific">Mus musculus</name>
    <name type="common">Mouse</name>
    <dbReference type="NCBI Taxonomy" id="10090"/>
</organismHost>
<accession>H2A115</accession>
<sequence length="146" mass="16367">MVALYQFSAGDGGLLLHFLYIYMLVMVPLPWPRCASVPGTVTWYRKRPDTYASLPRMLCVCSTGGACELDVQDRVSMTAQIVSCVHIPDITSDGRHDKSKNEQNTEYCTQRLQPSWWPAVVLFSRGGLRQFLRVVARTAKISLAPS</sequence>
<evidence type="ECO:0000256" key="1">
    <source>
        <dbReference type="SAM" id="Phobius"/>
    </source>
</evidence>
<gene>
    <name evidence="2" type="primary">m124.1</name>
</gene>
<evidence type="ECO:0000313" key="3">
    <source>
        <dbReference type="Proteomes" id="UP000155106"/>
    </source>
</evidence>
<dbReference type="Proteomes" id="UP000155106">
    <property type="component" value="Segment"/>
</dbReference>
<keyword evidence="1" id="KW-0472">Membrane</keyword>
<name>H2A115_MUHV1</name>
<keyword evidence="1" id="KW-1133">Transmembrane helix</keyword>